<reference evidence="7 8" key="1">
    <citation type="submission" date="2020-04" db="EMBL/GenBank/DDBJ databases">
        <authorList>
            <person name="Wallbank WR R."/>
            <person name="Pardo Diaz C."/>
            <person name="Kozak K."/>
            <person name="Martin S."/>
            <person name="Jiggins C."/>
            <person name="Moest M."/>
            <person name="Warren A I."/>
            <person name="Byers J.R.P. K."/>
            <person name="Montejo-Kovacevich G."/>
            <person name="Yen C E."/>
        </authorList>
    </citation>
    <scope>NUCLEOTIDE SEQUENCE [LARGE SCALE GENOMIC DNA]</scope>
</reference>
<comment type="caution">
    <text evidence="7">The sequence shown here is derived from an EMBL/GenBank/DDBJ whole genome shotgun (WGS) entry which is preliminary data.</text>
</comment>
<keyword evidence="4 6" id="KW-0472">Membrane</keyword>
<name>A0A8S0Z6E2_ARCPL</name>
<dbReference type="OrthoDB" id="6475849at2759"/>
<dbReference type="InterPro" id="IPR006214">
    <property type="entry name" value="Bax_inhibitor_1-related"/>
</dbReference>
<keyword evidence="2 6" id="KW-0812">Transmembrane</keyword>
<sequence length="379" mass="42881">MSNSDVNKIHGPNNCDNEYKNDSTVTKNKDFIQNKEKEEILSVSGAKISTICEEDSVIKVDKDKAPSIVTNDIVLDMNDIIYQKLSDTESKWLNRQGTLIKNFLKQGLKRPQHIQRLLNKDDKMKMWVQFSFGGGRGSGFGEGGVIGVDYHSRNSFIKLVMQIVLVMLFTTAAWLMFVFMVPDLFNLFRNPPLFLVLFSVGGVLGVYTLMLCVHSARKPPYNYAVLVFSVIFTSLMASIITCRYRTVILIYAFISTSIIVLVCVLLSYTSFDFTSFWLYFVVLSVGFSVIVMSIVISMVLADVYLKAVHILLLCITVGIQSMGLVMELQMILGNKSIEIDETDYILAAFMIYTSVMKMFMNIAQILDSENFLEKSRQAR</sequence>
<protein>
    <submittedName>
        <fullName evidence="7">Uncharacterized protein</fullName>
    </submittedName>
</protein>
<dbReference type="AlphaFoldDB" id="A0A8S0Z6E2"/>
<evidence type="ECO:0000256" key="6">
    <source>
        <dbReference type="SAM" id="Phobius"/>
    </source>
</evidence>
<evidence type="ECO:0000256" key="4">
    <source>
        <dbReference type="ARBA" id="ARBA00023136"/>
    </source>
</evidence>
<dbReference type="Proteomes" id="UP000494256">
    <property type="component" value="Unassembled WGS sequence"/>
</dbReference>
<evidence type="ECO:0000256" key="2">
    <source>
        <dbReference type="ARBA" id="ARBA00022692"/>
    </source>
</evidence>
<feature type="transmembrane region" description="Helical" evidence="6">
    <location>
        <begin position="193"/>
        <end position="213"/>
    </location>
</feature>
<feature type="transmembrane region" description="Helical" evidence="6">
    <location>
        <begin position="344"/>
        <end position="366"/>
    </location>
</feature>
<dbReference type="Pfam" id="PF01027">
    <property type="entry name" value="Bax1-I"/>
    <property type="match status" value="1"/>
</dbReference>
<evidence type="ECO:0000313" key="8">
    <source>
        <dbReference type="Proteomes" id="UP000494256"/>
    </source>
</evidence>
<feature type="transmembrane region" description="Helical" evidence="6">
    <location>
        <begin position="247"/>
        <end position="269"/>
    </location>
</feature>
<dbReference type="GO" id="GO:0016020">
    <property type="term" value="C:membrane"/>
    <property type="evidence" value="ECO:0007669"/>
    <property type="project" value="UniProtKB-SubCell"/>
</dbReference>
<evidence type="ECO:0000313" key="7">
    <source>
        <dbReference type="EMBL" id="CAB3226027.1"/>
    </source>
</evidence>
<feature type="transmembrane region" description="Helical" evidence="6">
    <location>
        <begin position="307"/>
        <end position="332"/>
    </location>
</feature>
<evidence type="ECO:0000256" key="5">
    <source>
        <dbReference type="SAM" id="MobiDB-lite"/>
    </source>
</evidence>
<dbReference type="PANTHER" id="PTHR23291:SF47">
    <property type="entry name" value="TRANSMEMBRANE BAX INHIBITOR MOTIF CONTAINING 7"/>
    <property type="match status" value="1"/>
</dbReference>
<organism evidence="7 8">
    <name type="scientific">Arctia plantaginis</name>
    <name type="common">Wood tiger moth</name>
    <name type="synonym">Phalaena plantaginis</name>
    <dbReference type="NCBI Taxonomy" id="874455"/>
    <lineage>
        <taxon>Eukaryota</taxon>
        <taxon>Metazoa</taxon>
        <taxon>Ecdysozoa</taxon>
        <taxon>Arthropoda</taxon>
        <taxon>Hexapoda</taxon>
        <taxon>Insecta</taxon>
        <taxon>Pterygota</taxon>
        <taxon>Neoptera</taxon>
        <taxon>Endopterygota</taxon>
        <taxon>Lepidoptera</taxon>
        <taxon>Glossata</taxon>
        <taxon>Ditrysia</taxon>
        <taxon>Noctuoidea</taxon>
        <taxon>Erebidae</taxon>
        <taxon>Arctiinae</taxon>
        <taxon>Arctia</taxon>
    </lineage>
</organism>
<evidence type="ECO:0000256" key="1">
    <source>
        <dbReference type="ARBA" id="ARBA00004141"/>
    </source>
</evidence>
<gene>
    <name evidence="7" type="ORF">APLA_LOCUS2522</name>
</gene>
<dbReference type="PANTHER" id="PTHR23291">
    <property type="entry name" value="BAX INHIBITOR-RELATED"/>
    <property type="match status" value="1"/>
</dbReference>
<feature type="transmembrane region" description="Helical" evidence="6">
    <location>
        <begin position="220"/>
        <end position="241"/>
    </location>
</feature>
<feature type="region of interest" description="Disordered" evidence="5">
    <location>
        <begin position="1"/>
        <end position="22"/>
    </location>
</feature>
<feature type="transmembrane region" description="Helical" evidence="6">
    <location>
        <begin position="276"/>
        <end position="301"/>
    </location>
</feature>
<feature type="transmembrane region" description="Helical" evidence="6">
    <location>
        <begin position="159"/>
        <end position="181"/>
    </location>
</feature>
<evidence type="ECO:0000256" key="3">
    <source>
        <dbReference type="ARBA" id="ARBA00022989"/>
    </source>
</evidence>
<proteinExistence type="predicted"/>
<accession>A0A8S0Z6E2</accession>
<dbReference type="EMBL" id="CADEBD010000226">
    <property type="protein sequence ID" value="CAB3226027.1"/>
    <property type="molecule type" value="Genomic_DNA"/>
</dbReference>
<comment type="subcellular location">
    <subcellularLocation>
        <location evidence="1">Membrane</location>
        <topology evidence="1">Multi-pass membrane protein</topology>
    </subcellularLocation>
</comment>
<keyword evidence="3 6" id="KW-1133">Transmembrane helix</keyword>